<evidence type="ECO:0000256" key="2">
    <source>
        <dbReference type="SAM" id="SignalP"/>
    </source>
</evidence>
<name>A0AAW0SW22_SCYPA</name>
<keyword evidence="1" id="KW-0812">Transmembrane</keyword>
<dbReference type="EMBL" id="JARAKH010000043">
    <property type="protein sequence ID" value="KAK8379610.1"/>
    <property type="molecule type" value="Genomic_DNA"/>
</dbReference>
<evidence type="ECO:0000313" key="4">
    <source>
        <dbReference type="Proteomes" id="UP001487740"/>
    </source>
</evidence>
<keyword evidence="1" id="KW-0472">Membrane</keyword>
<feature type="chain" id="PRO_5043564597" evidence="2">
    <location>
        <begin position="25"/>
        <end position="189"/>
    </location>
</feature>
<keyword evidence="2" id="KW-0732">Signal</keyword>
<dbReference type="AlphaFoldDB" id="A0AAW0SW22"/>
<sequence length="189" mass="21493">MEVGFSNCLPVFLLVLTACQEVTSQRFWTFQRPECVISADPTKHPVVRGNVNWINLLNVHGMSSIFYLAFRGHTFHKEGDCEIKQRHLYKVTKFNATSFAFDPLSQQDTKIVCSKNFGLQDKAFGFISCAKDEEEAHKAAEVWLDSLPFPYTWELVWSGVGLGMVALVVVVVFLIVRHKRTHQASLRVT</sequence>
<evidence type="ECO:0000256" key="1">
    <source>
        <dbReference type="SAM" id="Phobius"/>
    </source>
</evidence>
<accession>A0AAW0SW22</accession>
<keyword evidence="1" id="KW-1133">Transmembrane helix</keyword>
<proteinExistence type="predicted"/>
<organism evidence="3 4">
    <name type="scientific">Scylla paramamosain</name>
    <name type="common">Mud crab</name>
    <dbReference type="NCBI Taxonomy" id="85552"/>
    <lineage>
        <taxon>Eukaryota</taxon>
        <taxon>Metazoa</taxon>
        <taxon>Ecdysozoa</taxon>
        <taxon>Arthropoda</taxon>
        <taxon>Crustacea</taxon>
        <taxon>Multicrustacea</taxon>
        <taxon>Malacostraca</taxon>
        <taxon>Eumalacostraca</taxon>
        <taxon>Eucarida</taxon>
        <taxon>Decapoda</taxon>
        <taxon>Pleocyemata</taxon>
        <taxon>Brachyura</taxon>
        <taxon>Eubrachyura</taxon>
        <taxon>Portunoidea</taxon>
        <taxon>Portunidae</taxon>
        <taxon>Portuninae</taxon>
        <taxon>Scylla</taxon>
    </lineage>
</organism>
<gene>
    <name evidence="3" type="ORF">O3P69_019516</name>
</gene>
<keyword evidence="4" id="KW-1185">Reference proteome</keyword>
<feature type="signal peptide" evidence="2">
    <location>
        <begin position="1"/>
        <end position="24"/>
    </location>
</feature>
<comment type="caution">
    <text evidence="3">The sequence shown here is derived from an EMBL/GenBank/DDBJ whole genome shotgun (WGS) entry which is preliminary data.</text>
</comment>
<feature type="transmembrane region" description="Helical" evidence="1">
    <location>
        <begin position="155"/>
        <end position="176"/>
    </location>
</feature>
<reference evidence="3 4" key="1">
    <citation type="submission" date="2023-03" db="EMBL/GenBank/DDBJ databases">
        <title>High-quality genome of Scylla paramamosain provides insights in environmental adaptation.</title>
        <authorList>
            <person name="Zhang L."/>
        </authorList>
    </citation>
    <scope>NUCLEOTIDE SEQUENCE [LARGE SCALE GENOMIC DNA]</scope>
    <source>
        <strain evidence="3">LZ_2023a</strain>
        <tissue evidence="3">Muscle</tissue>
    </source>
</reference>
<protein>
    <submittedName>
        <fullName evidence="3">Uncharacterized protein</fullName>
    </submittedName>
</protein>
<evidence type="ECO:0000313" key="3">
    <source>
        <dbReference type="EMBL" id="KAK8379610.1"/>
    </source>
</evidence>
<dbReference type="Proteomes" id="UP001487740">
    <property type="component" value="Unassembled WGS sequence"/>
</dbReference>